<dbReference type="STRING" id="2741.SAMN04489866_102216"/>
<dbReference type="SUPFAM" id="SSF55298">
    <property type="entry name" value="YjgF-like"/>
    <property type="match status" value="1"/>
</dbReference>
<gene>
    <name evidence="2" type="ORF">SAMN04489866_102216</name>
</gene>
<dbReference type="NCBIfam" id="TIGR00004">
    <property type="entry name" value="Rid family detoxifying hydrolase"/>
    <property type="match status" value="1"/>
</dbReference>
<name>A0A1G6TRQ4_PEPNI</name>
<evidence type="ECO:0000256" key="1">
    <source>
        <dbReference type="ARBA" id="ARBA00010552"/>
    </source>
</evidence>
<proteinExistence type="inferred from homology"/>
<dbReference type="RefSeq" id="WP_091791220.1">
    <property type="nucleotide sequence ID" value="NZ_FNAF01000002.1"/>
</dbReference>
<evidence type="ECO:0000313" key="3">
    <source>
        <dbReference type="Proteomes" id="UP000198995"/>
    </source>
</evidence>
<sequence length="122" mass="12850">MKFIHSDAAPAALGPYSQAVQVGQLLFVSGQLPLKDGTLIDDAAEATTAALTNLLSIVQAAGGGKESFAKVNIFVRNMDDFDTINGAYADFFGDHKPARACVQVARLPKDAVLEIEVIADLS</sequence>
<evidence type="ECO:0000313" key="2">
    <source>
        <dbReference type="EMBL" id="SDD31594.1"/>
    </source>
</evidence>
<dbReference type="InterPro" id="IPR019897">
    <property type="entry name" value="RidA_CS"/>
</dbReference>
<dbReference type="AlphaFoldDB" id="A0A1G6TRQ4"/>
<accession>A0A1G6TRQ4</accession>
<dbReference type="GO" id="GO:0005829">
    <property type="term" value="C:cytosol"/>
    <property type="evidence" value="ECO:0007669"/>
    <property type="project" value="TreeGrafter"/>
</dbReference>
<dbReference type="Proteomes" id="UP000198995">
    <property type="component" value="Unassembled WGS sequence"/>
</dbReference>
<dbReference type="FunFam" id="3.30.1330.40:FF:000001">
    <property type="entry name" value="L-PSP family endoribonuclease"/>
    <property type="match status" value="1"/>
</dbReference>
<comment type="similarity">
    <text evidence="1">Belongs to the RutC family.</text>
</comment>
<dbReference type="Gene3D" id="3.30.1330.40">
    <property type="entry name" value="RutC-like"/>
    <property type="match status" value="1"/>
</dbReference>
<dbReference type="GO" id="GO:0019239">
    <property type="term" value="F:deaminase activity"/>
    <property type="evidence" value="ECO:0007669"/>
    <property type="project" value="TreeGrafter"/>
</dbReference>
<dbReference type="Pfam" id="PF01042">
    <property type="entry name" value="Ribonuc_L-PSP"/>
    <property type="match status" value="1"/>
</dbReference>
<dbReference type="InterPro" id="IPR035959">
    <property type="entry name" value="RutC-like_sf"/>
</dbReference>
<organism evidence="2 3">
    <name type="scientific">Peptococcus niger</name>
    <dbReference type="NCBI Taxonomy" id="2741"/>
    <lineage>
        <taxon>Bacteria</taxon>
        <taxon>Bacillati</taxon>
        <taxon>Bacillota</taxon>
        <taxon>Clostridia</taxon>
        <taxon>Eubacteriales</taxon>
        <taxon>Peptococcaceae</taxon>
        <taxon>Peptococcus</taxon>
    </lineage>
</organism>
<dbReference type="OrthoDB" id="9803101at2"/>
<reference evidence="2 3" key="1">
    <citation type="submission" date="2016-10" db="EMBL/GenBank/DDBJ databases">
        <authorList>
            <person name="de Groot N.N."/>
        </authorList>
    </citation>
    <scope>NUCLEOTIDE SEQUENCE [LARGE SCALE GENOMIC DNA]</scope>
    <source>
        <strain evidence="2 3">DSM 20475</strain>
    </source>
</reference>
<keyword evidence="3" id="KW-1185">Reference proteome</keyword>
<dbReference type="CDD" id="cd00448">
    <property type="entry name" value="YjgF_YER057c_UK114_family"/>
    <property type="match status" value="1"/>
</dbReference>
<dbReference type="PANTHER" id="PTHR11803:SF39">
    <property type="entry name" value="2-IMINOBUTANOATE_2-IMINOPROPANOATE DEAMINASE"/>
    <property type="match status" value="1"/>
</dbReference>
<dbReference type="PROSITE" id="PS01094">
    <property type="entry name" value="UPF0076"/>
    <property type="match status" value="1"/>
</dbReference>
<dbReference type="InterPro" id="IPR006175">
    <property type="entry name" value="YjgF/YER057c/UK114"/>
</dbReference>
<dbReference type="PANTHER" id="PTHR11803">
    <property type="entry name" value="2-IMINOBUTANOATE/2-IMINOPROPANOATE DEAMINASE RIDA"/>
    <property type="match status" value="1"/>
</dbReference>
<protein>
    <submittedName>
        <fullName evidence="2">2-iminobutanoate/2-iminopropanoate deaminase</fullName>
    </submittedName>
</protein>
<dbReference type="InterPro" id="IPR006056">
    <property type="entry name" value="RidA"/>
</dbReference>
<dbReference type="EMBL" id="FNAF01000002">
    <property type="protein sequence ID" value="SDD31594.1"/>
    <property type="molecule type" value="Genomic_DNA"/>
</dbReference>